<keyword evidence="9 12" id="KW-0472">Membrane</keyword>
<evidence type="ECO:0000256" key="12">
    <source>
        <dbReference type="HAMAP-Rule" id="MF_00190"/>
    </source>
</evidence>
<feature type="domain" description="PLD phosphodiesterase" evidence="13">
    <location>
        <begin position="219"/>
        <end position="246"/>
    </location>
</feature>
<keyword evidence="2 12" id="KW-1003">Cell membrane</keyword>
<dbReference type="GeneID" id="28541273"/>
<dbReference type="CDD" id="cd09152">
    <property type="entry name" value="PLDc_EcCLS_like_1"/>
    <property type="match status" value="1"/>
</dbReference>
<dbReference type="GO" id="GO:0032049">
    <property type="term" value="P:cardiolipin biosynthetic process"/>
    <property type="evidence" value="ECO:0007669"/>
    <property type="project" value="UniProtKB-UniRule"/>
</dbReference>
<evidence type="ECO:0000256" key="10">
    <source>
        <dbReference type="ARBA" id="ARBA00023209"/>
    </source>
</evidence>
<keyword evidence="8 12" id="KW-0443">Lipid metabolism</keyword>
<dbReference type="InterPro" id="IPR001736">
    <property type="entry name" value="PLipase_D/transphosphatidylase"/>
</dbReference>
<feature type="active site" evidence="12">
    <location>
        <position position="402"/>
    </location>
</feature>
<comment type="subcellular location">
    <subcellularLocation>
        <location evidence="1 12">Cell membrane</location>
        <topology evidence="1 12">Multi-pass membrane protein</topology>
    </subcellularLocation>
</comment>
<dbReference type="GO" id="GO:0005886">
    <property type="term" value="C:plasma membrane"/>
    <property type="evidence" value="ECO:0007669"/>
    <property type="project" value="UniProtKB-SubCell"/>
</dbReference>
<reference evidence="15" key="1">
    <citation type="submission" date="2014-09" db="EMBL/GenBank/DDBJ databases">
        <authorList>
            <person name="Hjerde E."/>
        </authorList>
    </citation>
    <scope>NUCLEOTIDE SEQUENCE [LARGE SCALE GENOMIC DNA]</scope>
    <source>
        <strain evidence="15">06/09/139</strain>
    </source>
</reference>
<dbReference type="InterPro" id="IPR022924">
    <property type="entry name" value="Cardiolipin_synthase"/>
</dbReference>
<feature type="transmembrane region" description="Helical" evidence="12">
    <location>
        <begin position="35"/>
        <end position="58"/>
    </location>
</feature>
<dbReference type="Pfam" id="PF13091">
    <property type="entry name" value="PLDc_2"/>
    <property type="match status" value="2"/>
</dbReference>
<comment type="function">
    <text evidence="12">Catalyzes the reversible phosphatidyl group transfer from one phosphatidylglycerol molecule to another to form cardiolipin (CL) (diphosphatidylglycerol) and glycerol.</text>
</comment>
<dbReference type="GO" id="GO:0008808">
    <property type="term" value="F:cardiolipin synthase activity"/>
    <property type="evidence" value="ECO:0007669"/>
    <property type="project" value="UniProtKB-UniRule"/>
</dbReference>
<evidence type="ECO:0000256" key="6">
    <source>
        <dbReference type="ARBA" id="ARBA00022737"/>
    </source>
</evidence>
<feature type="active site" evidence="12">
    <location>
        <position position="404"/>
    </location>
</feature>
<dbReference type="EMBL" id="LN554846">
    <property type="protein sequence ID" value="CED71778.1"/>
    <property type="molecule type" value="Genomic_DNA"/>
</dbReference>
<keyword evidence="4 12" id="KW-0808">Transferase</keyword>
<name>A0A090IR11_9GAMM</name>
<dbReference type="SUPFAM" id="SSF56024">
    <property type="entry name" value="Phospholipase D/nuclease"/>
    <property type="match status" value="2"/>
</dbReference>
<gene>
    <name evidence="14" type="primary">cls</name>
    <name evidence="12" type="synonym">clsA</name>
    <name evidence="14" type="ORF">AWOD_I_1711</name>
</gene>
<dbReference type="STRING" id="80852.AWOD_I_1711"/>
<keyword evidence="11 12" id="KW-1208">Phospholipid metabolism</keyword>
<evidence type="ECO:0000256" key="9">
    <source>
        <dbReference type="ARBA" id="ARBA00023136"/>
    </source>
</evidence>
<dbReference type="HOGENOM" id="CLU_038053_1_0_6"/>
<dbReference type="CDD" id="cd09158">
    <property type="entry name" value="PLDc_EcCLS_like_2"/>
    <property type="match status" value="1"/>
</dbReference>
<dbReference type="PANTHER" id="PTHR21248">
    <property type="entry name" value="CARDIOLIPIN SYNTHASE"/>
    <property type="match status" value="1"/>
</dbReference>
<comment type="similarity">
    <text evidence="12">Belongs to the phospholipase D family. Cardiolipin synthase subfamily. ClsA sub-subfamily.</text>
</comment>
<evidence type="ECO:0000313" key="14">
    <source>
        <dbReference type="EMBL" id="CED71778.1"/>
    </source>
</evidence>
<evidence type="ECO:0000256" key="8">
    <source>
        <dbReference type="ARBA" id="ARBA00023098"/>
    </source>
</evidence>
<evidence type="ECO:0000256" key="3">
    <source>
        <dbReference type="ARBA" id="ARBA00022516"/>
    </source>
</evidence>
<evidence type="ECO:0000259" key="13">
    <source>
        <dbReference type="PROSITE" id="PS50035"/>
    </source>
</evidence>
<dbReference type="InterPro" id="IPR030840">
    <property type="entry name" value="CL_synthase_A"/>
</dbReference>
<proteinExistence type="inferred from homology"/>
<dbReference type="AlphaFoldDB" id="A0A090IR11"/>
<evidence type="ECO:0000256" key="2">
    <source>
        <dbReference type="ARBA" id="ARBA00022475"/>
    </source>
</evidence>
<dbReference type="HAMAP" id="MF_00190">
    <property type="entry name" value="Cardiolipin_synth_ClsA"/>
    <property type="match status" value="1"/>
</dbReference>
<sequence>MDKFYQALTIIGFVLYWLLVAGVTIRVVFKPRPVGVSLAWLMVIYILPFIGVIAYFLIGELNLGRTRGERAKAMFTPYEHWFAQVHHCQSHQPNYISHRISAIHNLCSNRLGIPALSGDSLSLLNTPSEILTSIIRDIEKAKHEVNMEFYIWHHGGLADSVASALIGAAKRGVIVNILLDSAGSIDFFKSHWPKLLRKSGINIVEALSVSPFRMFFRRLDLRLHRKIVVIDNHIAYTGSMNLVDPQYFKQSSGVGQWVDVMVRIIGPNVAILNTIHAWDWEVETGVRELPNIPECPISIDAFNHTTQVVPSGPGMPDDIIQQVLITAINQARKSITITTPYFVPSEILLHTLRTTAHRGVEVKLILPKKNDSLMVSWASKSFFETLLKAGVHIYEFNGGLLHTKSVVIDDSYCIIGTVNLDMRSFWLNFEVSLIVDDPEFTKQLAWVLNGYLEQSTPIELAVWQQRNLPHRFTERFFSMFSPLL</sequence>
<keyword evidence="7 12" id="KW-1133">Transmembrane helix</keyword>
<feature type="active site" evidence="12">
    <location>
        <position position="231"/>
    </location>
</feature>
<evidence type="ECO:0000256" key="5">
    <source>
        <dbReference type="ARBA" id="ARBA00022692"/>
    </source>
</evidence>
<dbReference type="PANTHER" id="PTHR21248:SF22">
    <property type="entry name" value="PHOSPHOLIPASE D"/>
    <property type="match status" value="1"/>
</dbReference>
<dbReference type="NCBIfam" id="TIGR04265">
    <property type="entry name" value="bac_cardiolipin"/>
    <property type="match status" value="1"/>
</dbReference>
<dbReference type="PATRIC" id="fig|80852.17.peg.1764"/>
<organism evidence="14 15">
    <name type="scientific">Aliivibrio wodanis</name>
    <dbReference type="NCBI Taxonomy" id="80852"/>
    <lineage>
        <taxon>Bacteria</taxon>
        <taxon>Pseudomonadati</taxon>
        <taxon>Pseudomonadota</taxon>
        <taxon>Gammaproteobacteria</taxon>
        <taxon>Vibrionales</taxon>
        <taxon>Vibrionaceae</taxon>
        <taxon>Aliivibrio</taxon>
    </lineage>
</organism>
<dbReference type="KEGG" id="awd:AWOD_I_1711"/>
<dbReference type="Gene3D" id="3.30.870.10">
    <property type="entry name" value="Endonuclease Chain A"/>
    <property type="match status" value="2"/>
</dbReference>
<feature type="active site" evidence="12">
    <location>
        <position position="224"/>
    </location>
</feature>
<evidence type="ECO:0000256" key="4">
    <source>
        <dbReference type="ARBA" id="ARBA00022679"/>
    </source>
</evidence>
<dbReference type="Proteomes" id="UP000032427">
    <property type="component" value="Chromosome 1"/>
</dbReference>
<dbReference type="InterPro" id="IPR027379">
    <property type="entry name" value="CLS_N"/>
</dbReference>
<comment type="catalytic activity">
    <reaction evidence="12">
        <text>2 a 1,2-diacyl-sn-glycero-3-phospho-(1'-sn-glycerol) = a cardiolipin + glycerol</text>
        <dbReference type="Rhea" id="RHEA:31451"/>
        <dbReference type="ChEBI" id="CHEBI:17754"/>
        <dbReference type="ChEBI" id="CHEBI:62237"/>
        <dbReference type="ChEBI" id="CHEBI:64716"/>
    </reaction>
</comment>
<dbReference type="SMART" id="SM00155">
    <property type="entry name" value="PLDc"/>
    <property type="match status" value="2"/>
</dbReference>
<keyword evidence="15" id="KW-1185">Reference proteome</keyword>
<dbReference type="InterPro" id="IPR025202">
    <property type="entry name" value="PLD-like_dom"/>
</dbReference>
<evidence type="ECO:0000256" key="7">
    <source>
        <dbReference type="ARBA" id="ARBA00022989"/>
    </source>
</evidence>
<evidence type="ECO:0000256" key="11">
    <source>
        <dbReference type="ARBA" id="ARBA00023264"/>
    </source>
</evidence>
<feature type="active site" evidence="12">
    <location>
        <position position="226"/>
    </location>
</feature>
<dbReference type="PROSITE" id="PS50035">
    <property type="entry name" value="PLD"/>
    <property type="match status" value="2"/>
</dbReference>
<keyword evidence="10 12" id="KW-0594">Phospholipid biosynthesis</keyword>
<feature type="transmembrane region" description="Helical" evidence="12">
    <location>
        <begin position="7"/>
        <end position="29"/>
    </location>
</feature>
<feature type="domain" description="PLD phosphodiesterase" evidence="13">
    <location>
        <begin position="397"/>
        <end position="424"/>
    </location>
</feature>
<dbReference type="EC" id="2.7.8.-" evidence="12"/>
<evidence type="ECO:0000313" key="15">
    <source>
        <dbReference type="Proteomes" id="UP000032427"/>
    </source>
</evidence>
<dbReference type="OrthoDB" id="9814092at2"/>
<accession>A0A090IR11</accession>
<keyword evidence="3 12" id="KW-0444">Lipid biosynthesis</keyword>
<evidence type="ECO:0000256" key="1">
    <source>
        <dbReference type="ARBA" id="ARBA00004651"/>
    </source>
</evidence>
<feature type="active site" evidence="12">
    <location>
        <position position="409"/>
    </location>
</feature>
<keyword evidence="5 12" id="KW-0812">Transmembrane</keyword>
<keyword evidence="6" id="KW-0677">Repeat</keyword>
<protein>
    <recommendedName>
        <fullName evidence="12">Cardiolipin synthase A</fullName>
        <shortName evidence="12">CL synthase</shortName>
        <ecNumber evidence="12">2.7.8.-</ecNumber>
    </recommendedName>
</protein>
<dbReference type="Pfam" id="PF13396">
    <property type="entry name" value="PLDc_N"/>
    <property type="match status" value="1"/>
</dbReference>